<evidence type="ECO:0000256" key="5">
    <source>
        <dbReference type="ARBA" id="ARBA00022806"/>
    </source>
</evidence>
<dbReference type="NCBIfam" id="TIGR01447">
    <property type="entry name" value="recD"/>
    <property type="match status" value="1"/>
</dbReference>
<dbReference type="Pfam" id="PF13538">
    <property type="entry name" value="UvrD_C_2"/>
    <property type="match status" value="1"/>
</dbReference>
<dbReference type="Proteomes" id="UP000589626">
    <property type="component" value="Unassembled WGS sequence"/>
</dbReference>
<dbReference type="GO" id="GO:0009338">
    <property type="term" value="C:exodeoxyribonuclease V complex"/>
    <property type="evidence" value="ECO:0007669"/>
    <property type="project" value="InterPro"/>
</dbReference>
<evidence type="ECO:0000256" key="9">
    <source>
        <dbReference type="ARBA" id="ARBA00023204"/>
    </source>
</evidence>
<dbReference type="RefSeq" id="WP_183592421.1">
    <property type="nucleotide sequence ID" value="NZ_JACHWR010000002.1"/>
</dbReference>
<dbReference type="GO" id="GO:0017116">
    <property type="term" value="F:single-stranded DNA helicase activity"/>
    <property type="evidence" value="ECO:0007669"/>
    <property type="project" value="TreeGrafter"/>
</dbReference>
<evidence type="ECO:0000256" key="12">
    <source>
        <dbReference type="SAM" id="MobiDB-lite"/>
    </source>
</evidence>
<sequence>MTEPFETPRPSAPQEPLFEPTGEHDWRIATGATGLLATYNAAGVLTSSDLHVATRMGALGDEDDERVLLAVALAVRAVRRGSVCLDLATVAETAPDLDWPDPAAWVAAIEASPLVAAGAVRWELGLLYLDRYHRLETQVHDDLEARLALAPPAVDEARLEAALARVEAGHFSAEQRAAVVATVHRRTTILTGGPGTGKTTTVARLLALLADQAAGEDGRLAIALAAPTGKAATRLQEAVVSELGAVAESWPEAPGLVGRLDGLTLHRLLGWRPDNATRFRHDRGNRLKYDVVVVDESSMVELTMMGRLLEALRPECRLVLVGDPRQLTSVGAGAVLSDLVAGYDARPDSPVSALTTNFRSEQDIKSLADALRTGDADAVLGALRAPSEQVSWIETSDEAEVEAALRPESLAAARAVWEAASAEDPARALEELDRYRLLCARREGPYGVRRWNQRVERWLGEDPDVEVYGPWYVGRPLLVTSNDYALDVYNGETGVVVRQGARRRAFVAGSERLKEFAPGRLDAVETMHAMTIHKSQGSQADRVTVLLPEEGSRLLTLELFYTAVTRARHHVRVVGSEAAVRAAVATRAQRATGLRLRLAAPAE</sequence>
<reference evidence="14 15" key="1">
    <citation type="submission" date="2020-08" db="EMBL/GenBank/DDBJ databases">
        <title>Sequencing the genomes of 1000 actinobacteria strains.</title>
        <authorList>
            <person name="Klenk H.-P."/>
        </authorList>
    </citation>
    <scope>NUCLEOTIDE SEQUENCE [LARGE SCALE GENOMIC DNA]</scope>
    <source>
        <strain evidence="14 15">DSM 105498</strain>
    </source>
</reference>
<dbReference type="SUPFAM" id="SSF52540">
    <property type="entry name" value="P-loop containing nucleoside triphosphate hydrolases"/>
    <property type="match status" value="1"/>
</dbReference>
<evidence type="ECO:0000256" key="6">
    <source>
        <dbReference type="ARBA" id="ARBA00022839"/>
    </source>
</evidence>
<evidence type="ECO:0000256" key="7">
    <source>
        <dbReference type="ARBA" id="ARBA00022840"/>
    </source>
</evidence>
<organism evidence="14 15">
    <name type="scientific">Nocardioides soli</name>
    <dbReference type="NCBI Taxonomy" id="1036020"/>
    <lineage>
        <taxon>Bacteria</taxon>
        <taxon>Bacillati</taxon>
        <taxon>Actinomycetota</taxon>
        <taxon>Actinomycetes</taxon>
        <taxon>Propionibacteriales</taxon>
        <taxon>Nocardioidaceae</taxon>
        <taxon>Nocardioides</taxon>
    </lineage>
</organism>
<comment type="caution">
    <text evidence="14">The sequence shown here is derived from an EMBL/GenBank/DDBJ whole genome shotgun (WGS) entry which is preliminary data.</text>
</comment>
<dbReference type="PANTHER" id="PTHR43788">
    <property type="entry name" value="DNA2/NAM7 HELICASE FAMILY MEMBER"/>
    <property type="match status" value="1"/>
</dbReference>
<gene>
    <name evidence="11" type="primary">recD</name>
    <name evidence="14" type="ORF">FHU40_002270</name>
</gene>
<keyword evidence="15" id="KW-1185">Reference proteome</keyword>
<dbReference type="InterPro" id="IPR050534">
    <property type="entry name" value="Coronavir_polyprotein_1ab"/>
</dbReference>
<evidence type="ECO:0000256" key="1">
    <source>
        <dbReference type="ARBA" id="ARBA00022722"/>
    </source>
</evidence>
<evidence type="ECO:0000256" key="4">
    <source>
        <dbReference type="ARBA" id="ARBA00022801"/>
    </source>
</evidence>
<accession>A0A7W4Z104</accession>
<dbReference type="GO" id="GO:0008854">
    <property type="term" value="F:exodeoxyribonuclease V activity"/>
    <property type="evidence" value="ECO:0007669"/>
    <property type="project" value="InterPro"/>
</dbReference>
<evidence type="ECO:0000256" key="11">
    <source>
        <dbReference type="HAMAP-Rule" id="MF_01487"/>
    </source>
</evidence>
<keyword evidence="3 11" id="KW-0227">DNA damage</keyword>
<evidence type="ECO:0000256" key="8">
    <source>
        <dbReference type="ARBA" id="ARBA00023125"/>
    </source>
</evidence>
<dbReference type="AlphaFoldDB" id="A0A7W4Z104"/>
<keyword evidence="1 11" id="KW-0540">Nuclease</keyword>
<dbReference type="InterPro" id="IPR027785">
    <property type="entry name" value="UvrD-like_helicase_C"/>
</dbReference>
<evidence type="ECO:0000256" key="3">
    <source>
        <dbReference type="ARBA" id="ARBA00022763"/>
    </source>
</evidence>
<dbReference type="GO" id="GO:0000724">
    <property type="term" value="P:double-strand break repair via homologous recombination"/>
    <property type="evidence" value="ECO:0007669"/>
    <property type="project" value="UniProtKB-UniRule"/>
</dbReference>
<keyword evidence="7 11" id="KW-0067">ATP-binding</keyword>
<dbReference type="CDD" id="cd17933">
    <property type="entry name" value="DEXSc_RecD-like"/>
    <property type="match status" value="1"/>
</dbReference>
<feature type="region of interest" description="Disordered" evidence="12">
    <location>
        <begin position="1"/>
        <end position="21"/>
    </location>
</feature>
<dbReference type="PANTHER" id="PTHR43788:SF6">
    <property type="entry name" value="DNA HELICASE B"/>
    <property type="match status" value="1"/>
</dbReference>
<dbReference type="InterPro" id="IPR027417">
    <property type="entry name" value="P-loop_NTPase"/>
</dbReference>
<feature type="binding site" evidence="11">
    <location>
        <begin position="192"/>
        <end position="199"/>
    </location>
    <ligand>
        <name>ATP</name>
        <dbReference type="ChEBI" id="CHEBI:30616"/>
    </ligand>
</feature>
<dbReference type="HAMAP" id="MF_01487">
    <property type="entry name" value="RecD"/>
    <property type="match status" value="1"/>
</dbReference>
<comment type="function">
    <text evidence="11">A helicase/nuclease that prepares dsDNA breaks (DSB) for recombinational DNA repair. Binds to DSBs and unwinds DNA via a highly rapid and processive ATP-dependent bidirectional helicase activity. Unwinds dsDNA until it encounters a Chi (crossover hotspot instigator) sequence from the 3' direction. Cuts ssDNA a few nucleotides 3' to the Chi site. The properties and activities of the enzyme are changed at Chi. The Chi-altered holoenzyme produces a long 3'-ssDNA overhang and facilitates RecA-binding to the ssDNA for homologous DNA recombination and repair. Holoenzyme degrades any linearized DNA that is unable to undergo homologous recombination. In the holoenzyme this subunit has ssDNA-dependent ATPase and 5'-3' helicase activity. When added to pre-assembled RecBC greatly stimulates nuclease activity and augments holoenzyme processivity. Negatively regulates the RecA-loading ability of RecBCD.</text>
</comment>
<evidence type="ECO:0000256" key="10">
    <source>
        <dbReference type="ARBA" id="ARBA00023235"/>
    </source>
</evidence>
<name>A0A7W4Z104_9ACTN</name>
<keyword evidence="2 11" id="KW-0547">Nucleotide-binding</keyword>
<keyword evidence="5 11" id="KW-0347">Helicase</keyword>
<comment type="similarity">
    <text evidence="11">Belongs to the RecD family.</text>
</comment>
<evidence type="ECO:0000313" key="14">
    <source>
        <dbReference type="EMBL" id="MBB3042452.1"/>
    </source>
</evidence>
<dbReference type="Gene3D" id="3.40.50.300">
    <property type="entry name" value="P-loop containing nucleotide triphosphate hydrolases"/>
    <property type="match status" value="3"/>
</dbReference>
<dbReference type="InterPro" id="IPR006344">
    <property type="entry name" value="RecD"/>
</dbReference>
<keyword evidence="4 11" id="KW-0378">Hydrolase</keyword>
<dbReference type="EMBL" id="JACHWR010000002">
    <property type="protein sequence ID" value="MBB3042452.1"/>
    <property type="molecule type" value="Genomic_DNA"/>
</dbReference>
<dbReference type="CDD" id="cd18809">
    <property type="entry name" value="SF1_C_RecD"/>
    <property type="match status" value="1"/>
</dbReference>
<keyword evidence="6 11" id="KW-0269">Exonuclease</keyword>
<dbReference type="Pfam" id="PF13245">
    <property type="entry name" value="AAA_19"/>
    <property type="match status" value="1"/>
</dbReference>
<dbReference type="EC" id="5.6.2.3" evidence="11"/>
<dbReference type="Pfam" id="PF21185">
    <property type="entry name" value="RecD_N"/>
    <property type="match status" value="1"/>
</dbReference>
<evidence type="ECO:0000313" key="15">
    <source>
        <dbReference type="Proteomes" id="UP000589626"/>
    </source>
</evidence>
<dbReference type="InterPro" id="IPR049550">
    <property type="entry name" value="RecD_N"/>
</dbReference>
<dbReference type="GO" id="GO:0043139">
    <property type="term" value="F:5'-3' DNA helicase activity"/>
    <property type="evidence" value="ECO:0007669"/>
    <property type="project" value="UniProtKB-UniRule"/>
</dbReference>
<evidence type="ECO:0000259" key="13">
    <source>
        <dbReference type="SMART" id="SM00382"/>
    </source>
</evidence>
<keyword evidence="9 11" id="KW-0234">DNA repair</keyword>
<protein>
    <recommendedName>
        <fullName evidence="11">RecBCD enzyme subunit RecD</fullName>
        <ecNumber evidence="11">5.6.2.3</ecNumber>
    </recommendedName>
    <alternativeName>
        <fullName evidence="11">DNA 5'-3' helicase subunit RecD</fullName>
    </alternativeName>
    <alternativeName>
        <fullName evidence="11">Exonuclease V subunit RecD</fullName>
        <shortName evidence="11">ExoV subunit RecD</shortName>
    </alternativeName>
    <alternativeName>
        <fullName evidence="11">Helicase/nuclease RecBCD subunit RecD</fullName>
    </alternativeName>
</protein>
<dbReference type="GO" id="GO:0005524">
    <property type="term" value="F:ATP binding"/>
    <property type="evidence" value="ECO:0007669"/>
    <property type="project" value="UniProtKB-UniRule"/>
</dbReference>
<keyword evidence="8 11" id="KW-0238">DNA-binding</keyword>
<comment type="catalytic activity">
    <reaction evidence="11">
        <text>ATP + H2O = ADP + phosphate + H(+)</text>
        <dbReference type="Rhea" id="RHEA:13065"/>
        <dbReference type="ChEBI" id="CHEBI:15377"/>
        <dbReference type="ChEBI" id="CHEBI:15378"/>
        <dbReference type="ChEBI" id="CHEBI:30616"/>
        <dbReference type="ChEBI" id="CHEBI:43474"/>
        <dbReference type="ChEBI" id="CHEBI:456216"/>
        <dbReference type="EC" id="5.6.2.3"/>
    </reaction>
</comment>
<feature type="domain" description="AAA+ ATPase" evidence="13">
    <location>
        <begin position="184"/>
        <end position="384"/>
    </location>
</feature>
<comment type="subunit">
    <text evidence="11">Heterotrimer of RecB, RecC and RecD. All subunits contribute to DNA-binding.</text>
</comment>
<proteinExistence type="inferred from homology"/>
<dbReference type="GO" id="GO:0003677">
    <property type="term" value="F:DNA binding"/>
    <property type="evidence" value="ECO:0007669"/>
    <property type="project" value="UniProtKB-UniRule"/>
</dbReference>
<comment type="miscellaneous">
    <text evidence="11">In the RecBCD complex, RecB has a slow 3'-5' helicase, an exonuclease activity and loads RecA onto ssDNA, RecD has a fast 5'-3' helicase activity, while RecC stimulates the ATPase and processivity of the RecB helicase and contributes to recognition of the Chi site.</text>
</comment>
<dbReference type="SMART" id="SM00382">
    <property type="entry name" value="AAA"/>
    <property type="match status" value="1"/>
</dbReference>
<dbReference type="InterPro" id="IPR041851">
    <property type="entry name" value="RecD_N_sf"/>
</dbReference>
<dbReference type="Gene3D" id="1.10.10.1020">
    <property type="entry name" value="RecBCD complex, subunit RecD, N-terminal domain"/>
    <property type="match status" value="1"/>
</dbReference>
<keyword evidence="10 11" id="KW-0413">Isomerase</keyword>
<evidence type="ECO:0000256" key="2">
    <source>
        <dbReference type="ARBA" id="ARBA00022741"/>
    </source>
</evidence>
<dbReference type="InterPro" id="IPR003593">
    <property type="entry name" value="AAA+_ATPase"/>
</dbReference>